<gene>
    <name evidence="2" type="ORF">BFJ63_vAg16693</name>
</gene>
<dbReference type="AlphaFoldDB" id="A0A4Q2V8Y4"/>
<evidence type="ECO:0000313" key="3">
    <source>
        <dbReference type="Proteomes" id="UP000290540"/>
    </source>
</evidence>
<feature type="compositionally biased region" description="Polar residues" evidence="1">
    <location>
        <begin position="22"/>
        <end position="33"/>
    </location>
</feature>
<name>A0A4Q2V8Y4_FUSOX</name>
<proteinExistence type="predicted"/>
<accession>A0A4Q2V8Y4</accession>
<dbReference type="EMBL" id="MQTW01000377">
    <property type="protein sequence ID" value="RYC80417.1"/>
    <property type="molecule type" value="Genomic_DNA"/>
</dbReference>
<evidence type="ECO:0000313" key="2">
    <source>
        <dbReference type="EMBL" id="RYC80417.1"/>
    </source>
</evidence>
<evidence type="ECO:0000256" key="1">
    <source>
        <dbReference type="SAM" id="MobiDB-lite"/>
    </source>
</evidence>
<organism evidence="2 3">
    <name type="scientific">Fusarium oxysporum f. sp. narcissi</name>
    <dbReference type="NCBI Taxonomy" id="451672"/>
    <lineage>
        <taxon>Eukaryota</taxon>
        <taxon>Fungi</taxon>
        <taxon>Dikarya</taxon>
        <taxon>Ascomycota</taxon>
        <taxon>Pezizomycotina</taxon>
        <taxon>Sordariomycetes</taxon>
        <taxon>Hypocreomycetidae</taxon>
        <taxon>Hypocreales</taxon>
        <taxon>Nectriaceae</taxon>
        <taxon>Fusarium</taxon>
        <taxon>Fusarium oxysporum species complex</taxon>
    </lineage>
</organism>
<sequence>MPPPTEADELTIHSVCGASRATGKSTYRSSTTT</sequence>
<dbReference type="Proteomes" id="UP000290540">
    <property type="component" value="Unassembled WGS sequence"/>
</dbReference>
<protein>
    <submittedName>
        <fullName evidence="2">Uncharacterized protein</fullName>
    </submittedName>
</protein>
<comment type="caution">
    <text evidence="2">The sequence shown here is derived from an EMBL/GenBank/DDBJ whole genome shotgun (WGS) entry which is preliminary data.</text>
</comment>
<reference evidence="2 3" key="1">
    <citation type="submission" date="2016-12" db="EMBL/GenBank/DDBJ databases">
        <title>Draft genome sequence of Fusarium oxysporum causing rot on Narcissus.</title>
        <authorList>
            <person name="Armitage A.D."/>
            <person name="Taylor A."/>
            <person name="Clarkson J.P."/>
            <person name="Harrison R.J."/>
            <person name="Jackson A.C."/>
        </authorList>
    </citation>
    <scope>NUCLEOTIDE SEQUENCE [LARGE SCALE GENOMIC DNA]</scope>
    <source>
        <strain evidence="2 3">N139</strain>
    </source>
</reference>
<feature type="region of interest" description="Disordered" evidence="1">
    <location>
        <begin position="1"/>
        <end position="33"/>
    </location>
</feature>